<dbReference type="EMBL" id="CAFBPK010000018">
    <property type="protein sequence ID" value="CAB5023496.1"/>
    <property type="molecule type" value="Genomic_DNA"/>
</dbReference>
<sequence length="201" mass="22621">MSELKLIPARHGVADRMKKGQTLKVINTFGQQVIDFWAFAANDMNEYMSMHHTHAALLKIIPTVGDTLVTTKRRDIMTIIEDTTPGIHDTLMPSCDRYRYEQLGCTEYHMNCKDNLEVALDKIDVERLVHPAPLNLFMNIPVSPTDNNSIKWDGCPAGVGEYITLRAEMDCIVAFSSCPQDIVPINGPNCEIQDTHYLIEG</sequence>
<dbReference type="EMBL" id="CAEZYC010000021">
    <property type="protein sequence ID" value="CAB4705407.1"/>
    <property type="molecule type" value="Genomic_DNA"/>
</dbReference>
<gene>
    <name evidence="4" type="ORF">UFOPK2648_00557</name>
    <name evidence="5" type="ORF">UFOPK3037_01302</name>
    <name evidence="6" type="ORF">UFOPK3278_00936</name>
    <name evidence="2" type="ORF">UFOPK3406_01317</name>
    <name evidence="3" type="ORF">UFOPK3925_01523</name>
    <name evidence="7" type="ORF">UFOPK4097_01076</name>
</gene>
<protein>
    <submittedName>
        <fullName evidence="3">Unannotated protein</fullName>
    </submittedName>
</protein>
<accession>A0A6J5ZT16</accession>
<feature type="domain" description="DUF1989" evidence="1">
    <location>
        <begin position="6"/>
        <end position="172"/>
    </location>
</feature>
<evidence type="ECO:0000313" key="6">
    <source>
        <dbReference type="EMBL" id="CAB4849003.1"/>
    </source>
</evidence>
<dbReference type="Pfam" id="PF09347">
    <property type="entry name" value="DUF1989"/>
    <property type="match status" value="1"/>
</dbReference>
<evidence type="ECO:0000313" key="5">
    <source>
        <dbReference type="EMBL" id="CAB4810990.1"/>
    </source>
</evidence>
<dbReference type="EMBL" id="CAFBIX010000037">
    <property type="protein sequence ID" value="CAB4849003.1"/>
    <property type="molecule type" value="Genomic_DNA"/>
</dbReference>
<dbReference type="EMBL" id="CAESAD010000017">
    <property type="protein sequence ID" value="CAB4345205.1"/>
    <property type="molecule type" value="Genomic_DNA"/>
</dbReference>
<evidence type="ECO:0000313" key="7">
    <source>
        <dbReference type="EMBL" id="CAB5023496.1"/>
    </source>
</evidence>
<dbReference type="PANTHER" id="PTHR31527:SF0">
    <property type="entry name" value="RE64534P"/>
    <property type="match status" value="1"/>
</dbReference>
<dbReference type="AlphaFoldDB" id="A0A6J5ZT16"/>
<evidence type="ECO:0000313" key="3">
    <source>
        <dbReference type="EMBL" id="CAB4345205.1"/>
    </source>
</evidence>
<name>A0A6J5ZT16_9ZZZZ</name>
<evidence type="ECO:0000259" key="1">
    <source>
        <dbReference type="Pfam" id="PF09347"/>
    </source>
</evidence>
<dbReference type="InterPro" id="IPR018959">
    <property type="entry name" value="DUF1989"/>
</dbReference>
<dbReference type="EMBL" id="CAFAAO010000020">
    <property type="protein sequence ID" value="CAB4810990.1"/>
    <property type="molecule type" value="Genomic_DNA"/>
</dbReference>
<proteinExistence type="predicted"/>
<dbReference type="PANTHER" id="PTHR31527">
    <property type="entry name" value="RE64534P"/>
    <property type="match status" value="1"/>
</dbReference>
<evidence type="ECO:0000313" key="2">
    <source>
        <dbReference type="EMBL" id="CAB4344043.1"/>
    </source>
</evidence>
<reference evidence="3" key="1">
    <citation type="submission" date="2020-05" db="EMBL/GenBank/DDBJ databases">
        <authorList>
            <person name="Chiriac C."/>
            <person name="Salcher M."/>
            <person name="Ghai R."/>
            <person name="Kavagutti S V."/>
        </authorList>
    </citation>
    <scope>NUCLEOTIDE SEQUENCE</scope>
</reference>
<dbReference type="EMBL" id="CAESAI010000049">
    <property type="protein sequence ID" value="CAB4344043.1"/>
    <property type="molecule type" value="Genomic_DNA"/>
</dbReference>
<organism evidence="3">
    <name type="scientific">freshwater metagenome</name>
    <dbReference type="NCBI Taxonomy" id="449393"/>
    <lineage>
        <taxon>unclassified sequences</taxon>
        <taxon>metagenomes</taxon>
        <taxon>ecological metagenomes</taxon>
    </lineage>
</organism>
<evidence type="ECO:0000313" key="4">
    <source>
        <dbReference type="EMBL" id="CAB4705407.1"/>
    </source>
</evidence>